<dbReference type="OrthoDB" id="2645648at2"/>
<dbReference type="STRING" id="1844972.A7K91_18520"/>
<organism evidence="1 2">
    <name type="scientific">Paenibacillus oryzae</name>
    <dbReference type="NCBI Taxonomy" id="1844972"/>
    <lineage>
        <taxon>Bacteria</taxon>
        <taxon>Bacillati</taxon>
        <taxon>Bacillota</taxon>
        <taxon>Bacilli</taxon>
        <taxon>Bacillales</taxon>
        <taxon>Paenibacillaceae</taxon>
        <taxon>Paenibacillus</taxon>
    </lineage>
</organism>
<comment type="caution">
    <text evidence="1">The sequence shown here is derived from an EMBL/GenBank/DDBJ whole genome shotgun (WGS) entry which is preliminary data.</text>
</comment>
<evidence type="ECO:0008006" key="3">
    <source>
        <dbReference type="Google" id="ProtNLM"/>
    </source>
</evidence>
<proteinExistence type="predicted"/>
<dbReference type="AlphaFoldDB" id="A0A1A5YQN5"/>
<evidence type="ECO:0000313" key="2">
    <source>
        <dbReference type="Proteomes" id="UP000092024"/>
    </source>
</evidence>
<accession>A0A1A5YQN5</accession>
<reference evidence="1 2" key="1">
    <citation type="submission" date="2016-05" db="EMBL/GenBank/DDBJ databases">
        <title>Paenibacillus oryzae. sp. nov., isolated from the rice root.</title>
        <authorList>
            <person name="Zhang J."/>
            <person name="Zhang X."/>
        </authorList>
    </citation>
    <scope>NUCLEOTIDE SEQUENCE [LARGE SCALE GENOMIC DNA]</scope>
    <source>
        <strain evidence="1 2">1DrF-4</strain>
    </source>
</reference>
<sequence length="328" mass="37149">MLWYTMHKPKLTEIYETAKCQISAFPAPLDSFGLRYAELFNPVAHEEGRDYICTLLPFWLREETGITETQCAELSLANIYGMLYYFIQDDLMDSKVASEGQKEPFALGHLLYHNMLRCFRRLFRSESIFWDFFDKYAKQWADSVINEASGNYFMTDRLQTSGKAAPLKITVVGACLLGGCPERISSLEHAVDITLTTLQMLDDWSDWREDLHDGNYNGLLALIAAEYSHSPAASGMERASAPWRPPSLKEAEAAIYIKDCMSRFAEYGEQHHELLIGIKQTPCELIAFHLYMSDGLKAVAEELRSNKKKALGGGINMLYSLNSDSAQT</sequence>
<dbReference type="EMBL" id="LYPA01000030">
    <property type="protein sequence ID" value="OBR67932.1"/>
    <property type="molecule type" value="Genomic_DNA"/>
</dbReference>
<dbReference type="Proteomes" id="UP000092024">
    <property type="component" value="Unassembled WGS sequence"/>
</dbReference>
<keyword evidence="2" id="KW-1185">Reference proteome</keyword>
<evidence type="ECO:0000313" key="1">
    <source>
        <dbReference type="EMBL" id="OBR67932.1"/>
    </source>
</evidence>
<name>A0A1A5YQN5_9BACL</name>
<protein>
    <recommendedName>
        <fullName evidence="3">Terpene synthase</fullName>
    </recommendedName>
</protein>
<dbReference type="RefSeq" id="WP_068679831.1">
    <property type="nucleotide sequence ID" value="NZ_LYPA01000030.1"/>
</dbReference>
<gene>
    <name evidence="1" type="ORF">A7K91_18520</name>
</gene>